<protein>
    <recommendedName>
        <fullName evidence="2">Acyltransferase 3 domain-containing protein</fullName>
    </recommendedName>
</protein>
<organism evidence="3 4">
    <name type="scientific">Durusdinium trenchii</name>
    <dbReference type="NCBI Taxonomy" id="1381693"/>
    <lineage>
        <taxon>Eukaryota</taxon>
        <taxon>Sar</taxon>
        <taxon>Alveolata</taxon>
        <taxon>Dinophyceae</taxon>
        <taxon>Suessiales</taxon>
        <taxon>Symbiodiniaceae</taxon>
        <taxon>Durusdinium</taxon>
    </lineage>
</organism>
<dbReference type="Pfam" id="PF01757">
    <property type="entry name" value="Acyl_transf_3"/>
    <property type="match status" value="1"/>
</dbReference>
<sequence length="425" mass="47869">MSSTEFQMEFRLTRKVPIQSLPVDGLRGFAAFHIILGHLFMWSETHPRYATPENAPAPTAGLCSWEIFAGFPLMGGGSMGALPPLGSTQRLALLVQAPHALGADDYLTNIIGIVMRQVYAEDVFGDMPHYSYEVTWVDYVLTFLGLTSWSLRLPLGNELTWTISTMCFFYLCFPALAPRLQRLQPRTLPKLAWTMYLLQIFLMMGAFALAFSQGMGLFGSYWLRMTPPLRLPVFVMGLCAGLIRIQRQQAAMKDSDLDAGICSRRDLTPISRSERPEVLDGACCEEPCIGPWSLFGIWFLFTGLSVAAAVQCGILVGLRAVLEVFFPILFYYWVLAITSPLHQSSSLVAFFNSRIMQFLGNISMSAYMIHMLLMEFQGYLIGTRINSHPWWVVLTMLPMTLVLRWFLTELLGSTQLDVNGYRLAW</sequence>
<feature type="transmembrane region" description="Helical" evidence="1">
    <location>
        <begin position="159"/>
        <end position="177"/>
    </location>
</feature>
<dbReference type="Proteomes" id="UP001642484">
    <property type="component" value="Unassembled WGS sequence"/>
</dbReference>
<feature type="transmembrane region" description="Helical" evidence="1">
    <location>
        <begin position="297"/>
        <end position="318"/>
    </location>
</feature>
<name>A0ABP0HTS7_9DINO</name>
<keyword evidence="1" id="KW-0472">Membrane</keyword>
<reference evidence="3 4" key="1">
    <citation type="submission" date="2024-02" db="EMBL/GenBank/DDBJ databases">
        <authorList>
            <person name="Chen Y."/>
            <person name="Shah S."/>
            <person name="Dougan E. K."/>
            <person name="Thang M."/>
            <person name="Chan C."/>
        </authorList>
    </citation>
    <scope>NUCLEOTIDE SEQUENCE [LARGE SCALE GENOMIC DNA]</scope>
</reference>
<dbReference type="EMBL" id="CAXAMN010001225">
    <property type="protein sequence ID" value="CAK8993232.1"/>
    <property type="molecule type" value="Genomic_DNA"/>
</dbReference>
<feature type="transmembrane region" description="Helical" evidence="1">
    <location>
        <begin position="388"/>
        <end position="407"/>
    </location>
</feature>
<keyword evidence="4" id="KW-1185">Reference proteome</keyword>
<evidence type="ECO:0000256" key="1">
    <source>
        <dbReference type="SAM" id="Phobius"/>
    </source>
</evidence>
<feature type="transmembrane region" description="Helical" evidence="1">
    <location>
        <begin position="229"/>
        <end position="245"/>
    </location>
</feature>
<accession>A0ABP0HTS7</accession>
<dbReference type="InterPro" id="IPR002656">
    <property type="entry name" value="Acyl_transf_3_dom"/>
</dbReference>
<keyword evidence="1" id="KW-1133">Transmembrane helix</keyword>
<comment type="caution">
    <text evidence="3">The sequence shown here is derived from an EMBL/GenBank/DDBJ whole genome shotgun (WGS) entry which is preliminary data.</text>
</comment>
<gene>
    <name evidence="3" type="ORF">CCMP2556_LOCUS3165</name>
</gene>
<feature type="transmembrane region" description="Helical" evidence="1">
    <location>
        <begin position="358"/>
        <end position="382"/>
    </location>
</feature>
<feature type="transmembrane region" description="Helical" evidence="1">
    <location>
        <begin position="330"/>
        <end position="351"/>
    </location>
</feature>
<feature type="transmembrane region" description="Helical" evidence="1">
    <location>
        <begin position="197"/>
        <end position="223"/>
    </location>
</feature>
<keyword evidence="1" id="KW-0812">Transmembrane</keyword>
<evidence type="ECO:0000259" key="2">
    <source>
        <dbReference type="Pfam" id="PF01757"/>
    </source>
</evidence>
<proteinExistence type="predicted"/>
<feature type="domain" description="Acyltransferase 3" evidence="2">
    <location>
        <begin position="140"/>
        <end position="407"/>
    </location>
</feature>
<evidence type="ECO:0000313" key="4">
    <source>
        <dbReference type="Proteomes" id="UP001642484"/>
    </source>
</evidence>
<evidence type="ECO:0000313" key="3">
    <source>
        <dbReference type="EMBL" id="CAK8993232.1"/>
    </source>
</evidence>